<dbReference type="Pfam" id="PF13275">
    <property type="entry name" value="S4_2"/>
    <property type="match status" value="1"/>
</dbReference>
<reference evidence="2 3" key="1">
    <citation type="submission" date="2023-04" db="EMBL/GenBank/DDBJ databases">
        <authorList>
            <person name="Hsu D."/>
        </authorList>
    </citation>
    <scope>NUCLEOTIDE SEQUENCE [LARGE SCALE GENOMIC DNA]</scope>
    <source>
        <strain evidence="2 3">MK1</strain>
    </source>
</reference>
<dbReference type="CDD" id="cd00165">
    <property type="entry name" value="S4"/>
    <property type="match status" value="1"/>
</dbReference>
<dbReference type="SUPFAM" id="SSF55174">
    <property type="entry name" value="Alpha-L RNA-binding motif"/>
    <property type="match status" value="1"/>
</dbReference>
<evidence type="ECO:0000313" key="2">
    <source>
        <dbReference type="EMBL" id="WRO20541.1"/>
    </source>
</evidence>
<dbReference type="KEGG" id="dbc:MFMK1_000323"/>
<accession>A0AAU0UJZ5</accession>
<dbReference type="InterPro" id="IPR036986">
    <property type="entry name" value="S4_RNA-bd_sf"/>
</dbReference>
<evidence type="ECO:0000256" key="1">
    <source>
        <dbReference type="PROSITE-ProRule" id="PRU00182"/>
    </source>
</evidence>
<dbReference type="AlphaFoldDB" id="A0AAU0UJZ5"/>
<organism evidence="2 3">
    <name type="scientific">Metallumcola ferriviriculae</name>
    <dbReference type="NCBI Taxonomy" id="3039180"/>
    <lineage>
        <taxon>Bacteria</taxon>
        <taxon>Bacillati</taxon>
        <taxon>Bacillota</taxon>
        <taxon>Clostridia</taxon>
        <taxon>Neomoorellales</taxon>
        <taxon>Desulfitibacteraceae</taxon>
        <taxon>Metallumcola</taxon>
    </lineage>
</organism>
<name>A0AAU0UJZ5_9FIRM</name>
<evidence type="ECO:0000313" key="3">
    <source>
        <dbReference type="Proteomes" id="UP001329915"/>
    </source>
</evidence>
<dbReference type="GO" id="GO:0003723">
    <property type="term" value="F:RNA binding"/>
    <property type="evidence" value="ECO:0007669"/>
    <property type="project" value="UniProtKB-KW"/>
</dbReference>
<sequence length="71" mass="7961">MREVYIKSELIRLDQLLKWADITSSGGEAKTIIQQGLVKVNGENSTQRTRKIFPGDVVTVENDSILICFHG</sequence>
<dbReference type="PROSITE" id="PS50889">
    <property type="entry name" value="S4"/>
    <property type="match status" value="1"/>
</dbReference>
<protein>
    <submittedName>
        <fullName evidence="2">RNA-binding S4 domain-containing protein</fullName>
    </submittedName>
</protein>
<dbReference type="RefSeq" id="WP_366923434.1">
    <property type="nucleotide sequence ID" value="NZ_CP121694.1"/>
</dbReference>
<dbReference type="Gene3D" id="3.10.290.10">
    <property type="entry name" value="RNA-binding S4 domain"/>
    <property type="match status" value="1"/>
</dbReference>
<keyword evidence="1" id="KW-0694">RNA-binding</keyword>
<proteinExistence type="predicted"/>
<dbReference type="Proteomes" id="UP001329915">
    <property type="component" value="Chromosome"/>
</dbReference>
<keyword evidence="3" id="KW-1185">Reference proteome</keyword>
<gene>
    <name evidence="2" type="ORF">MFMK1_000323</name>
</gene>
<dbReference type="EMBL" id="CP121694">
    <property type="protein sequence ID" value="WRO20541.1"/>
    <property type="molecule type" value="Genomic_DNA"/>
</dbReference>